<dbReference type="SUPFAM" id="SSF140453">
    <property type="entry name" value="EsxAB dimer-like"/>
    <property type="match status" value="1"/>
</dbReference>
<comment type="caution">
    <text evidence="2">The sequence shown here is derived from an EMBL/GenBank/DDBJ whole genome shotgun (WGS) entry which is preliminary data.</text>
</comment>
<dbReference type="RefSeq" id="WP_120039881.1">
    <property type="nucleotide sequence ID" value="NZ_QZFU01000016.1"/>
</dbReference>
<keyword evidence="3" id="KW-1185">Reference proteome</keyword>
<dbReference type="OrthoDB" id="5969911at2"/>
<gene>
    <name evidence="2" type="ORF">D5S18_11850</name>
</gene>
<reference evidence="2 3" key="1">
    <citation type="submission" date="2018-09" db="EMBL/GenBank/DDBJ databases">
        <title>YIM PH21274 draft genome.</title>
        <authorList>
            <person name="Miao C."/>
        </authorList>
    </citation>
    <scope>NUCLEOTIDE SEQUENCE [LARGE SCALE GENOMIC DNA]</scope>
    <source>
        <strain evidence="2 3">YIM PH 21724</strain>
    </source>
</reference>
<dbReference type="AlphaFoldDB" id="A0A3A4L3J0"/>
<proteinExistence type="predicted"/>
<dbReference type="InterPro" id="IPR010427">
    <property type="entry name" value="DUF1023"/>
</dbReference>
<dbReference type="Proteomes" id="UP000266677">
    <property type="component" value="Unassembled WGS sequence"/>
</dbReference>
<dbReference type="EMBL" id="QZFU01000016">
    <property type="protein sequence ID" value="RJO76903.1"/>
    <property type="molecule type" value="Genomic_DNA"/>
</dbReference>
<dbReference type="InterPro" id="IPR036689">
    <property type="entry name" value="ESAT-6-like_sf"/>
</dbReference>
<organism evidence="2 3">
    <name type="scientific">Nocardia panacis</name>
    <dbReference type="NCBI Taxonomy" id="2340916"/>
    <lineage>
        <taxon>Bacteria</taxon>
        <taxon>Bacillati</taxon>
        <taxon>Actinomycetota</taxon>
        <taxon>Actinomycetes</taxon>
        <taxon>Mycobacteriales</taxon>
        <taxon>Nocardiaceae</taxon>
        <taxon>Nocardia</taxon>
    </lineage>
</organism>
<protein>
    <recommendedName>
        <fullName evidence="1">DUF1023 domain-containing protein</fullName>
    </recommendedName>
</protein>
<accession>A0A3A4L3J0</accession>
<feature type="domain" description="DUF1023" evidence="1">
    <location>
        <begin position="289"/>
        <end position="472"/>
    </location>
</feature>
<evidence type="ECO:0000259" key="1">
    <source>
        <dbReference type="Pfam" id="PF06259"/>
    </source>
</evidence>
<evidence type="ECO:0000313" key="3">
    <source>
        <dbReference type="Proteomes" id="UP000266677"/>
    </source>
</evidence>
<dbReference type="Pfam" id="PF06259">
    <property type="entry name" value="Abhydrolase_8"/>
    <property type="match status" value="1"/>
</dbReference>
<name>A0A3A4L3J0_9NOCA</name>
<sequence length="540" mass="58101">MTTIDHVRGCDPRSMLAFAARLMSNDDTFAAAVEQMNRSVDNAMDHWEGDAAASVSVRKMSNKLAANHLSETIVTLADHFTTRGVELDNYRTALIRILDVELPPKGMAVDPLGNVTPPKVPGNDVTAAALQQNLDSDAAGFQTRIKTLLTQFIDTENLAANAISDDLQLLGNYEKTPDVAIRPEIQRYVDDPRQLPTDPKQLRELWETLTPAEKDALFQHDQYLGNRDGLPVADRDHYNRLKLQDELARAEAGDPAVKGKLDDLRTIAAGVNGPDRYLMLLDTQTGRNAHTAIAIGNPDAADHVSTYVPGTGSKPAKMGGDMLRCQRMRDAAMISGAGNPAVVAWFGYDAPPDPVNLGQQLNPFDNDPDDASNVKYADAGAASLDRFQDGLRATHNGIPSYNSIVAHSYGTTLTGDAAAHGRTLNADSVALVASPGTTVDHASDFHLTGVPQDQVAKRIFATQAENDAIDIAVALEPYGADPMTSEFGAQTFASDPGHATPVVDYSLDAHSQYWDINNGKPCKSLVNLGDIIAGRNPSMK</sequence>
<evidence type="ECO:0000313" key="2">
    <source>
        <dbReference type="EMBL" id="RJO76903.1"/>
    </source>
</evidence>